<evidence type="ECO:0000313" key="6">
    <source>
        <dbReference type="Proteomes" id="UP000001055"/>
    </source>
</evidence>
<dbReference type="HOGENOM" id="CLU_005807_1_0_1"/>
<dbReference type="PANTHER" id="PTHR28221:SF2">
    <property type="entry name" value="RNA POLYMERASE I-SPECIFIC TRANSCRIPTION INITIATION FACTOR RRN6"/>
    <property type="match status" value="1"/>
</dbReference>
<name>Q0UHJ6_PHANO</name>
<dbReference type="InterPro" id="IPR048535">
    <property type="entry name" value="RRN6_beta-prop"/>
</dbReference>
<dbReference type="Gene3D" id="2.40.160.20">
    <property type="match status" value="1"/>
</dbReference>
<evidence type="ECO:0000259" key="3">
    <source>
        <dbReference type="Pfam" id="PF20639"/>
    </source>
</evidence>
<dbReference type="Pfam" id="PF20640">
    <property type="entry name" value="Rrn6_HB"/>
    <property type="match status" value="1"/>
</dbReference>
<proteinExistence type="predicted"/>
<dbReference type="Pfam" id="PF11578">
    <property type="entry name" value="DUF3237"/>
    <property type="match status" value="1"/>
</dbReference>
<protein>
    <submittedName>
        <fullName evidence="5">Uncharacterized protein</fullName>
    </submittedName>
</protein>
<dbReference type="AlphaFoldDB" id="Q0UHJ6"/>
<dbReference type="GO" id="GO:0001163">
    <property type="term" value="F:RNA polymerase I transcription regulatory region sequence-specific DNA binding"/>
    <property type="evidence" value="ECO:0000318"/>
    <property type="project" value="GO_Central"/>
</dbReference>
<feature type="domain" description="RRN6 beta-propeller" evidence="2">
    <location>
        <begin position="108"/>
        <end position="438"/>
    </location>
</feature>
<dbReference type="VEuPathDB" id="FungiDB:JI435_306200"/>
<feature type="compositionally biased region" description="Polar residues" evidence="1">
    <location>
        <begin position="778"/>
        <end position="791"/>
    </location>
</feature>
<dbReference type="GeneID" id="5975975"/>
<dbReference type="STRING" id="321614.Q0UHJ6"/>
<dbReference type="InParanoid" id="Q0UHJ6"/>
<evidence type="ECO:0000256" key="1">
    <source>
        <dbReference type="SAM" id="MobiDB-lite"/>
    </source>
</evidence>
<dbReference type="GO" id="GO:0070860">
    <property type="term" value="C:RNA polymerase I core factor complex"/>
    <property type="evidence" value="ECO:0000318"/>
    <property type="project" value="GO_Central"/>
</dbReference>
<feature type="region of interest" description="Disordered" evidence="1">
    <location>
        <begin position="778"/>
        <end position="828"/>
    </location>
</feature>
<feature type="domain" description="RRN6 K-rich C-terminal" evidence="3">
    <location>
        <begin position="860"/>
        <end position="996"/>
    </location>
</feature>
<dbReference type="PANTHER" id="PTHR28221">
    <property type="entry name" value="RNA POLYMERASE I-SPECIFIC TRANSCRIPTION INITIATION FACTOR RRN6"/>
    <property type="match status" value="1"/>
</dbReference>
<evidence type="ECO:0000313" key="5">
    <source>
        <dbReference type="EMBL" id="EAT83936.2"/>
    </source>
</evidence>
<dbReference type="Pfam" id="PF10214">
    <property type="entry name" value="Rrn6_beta-prop"/>
    <property type="match status" value="1"/>
</dbReference>
<dbReference type="eggNOG" id="ENOG502RXX5">
    <property type="taxonomic scope" value="Eukaryota"/>
</dbReference>
<dbReference type="InterPro" id="IPR048536">
    <property type="entry name" value="Rrn6_K-rich"/>
</dbReference>
<dbReference type="GO" id="GO:0042790">
    <property type="term" value="P:nucleolar large rRNA transcription by RNA polymerase I"/>
    <property type="evidence" value="ECO:0000318"/>
    <property type="project" value="GO_Central"/>
</dbReference>
<reference evidence="6" key="1">
    <citation type="journal article" date="2007" name="Plant Cell">
        <title>Dothideomycete-plant interactions illuminated by genome sequencing and EST analysis of the wheat pathogen Stagonospora nodorum.</title>
        <authorList>
            <person name="Hane J.K."/>
            <person name="Lowe R.G."/>
            <person name="Solomon P.S."/>
            <person name="Tan K.C."/>
            <person name="Schoch C.L."/>
            <person name="Spatafora J.W."/>
            <person name="Crous P.W."/>
            <person name="Kodira C."/>
            <person name="Birren B.W."/>
            <person name="Galagan J.E."/>
            <person name="Torriani S.F."/>
            <person name="McDonald B.A."/>
            <person name="Oliver R.P."/>
        </authorList>
    </citation>
    <scope>NUCLEOTIDE SEQUENCE [LARGE SCALE GENOMIC DNA]</scope>
    <source>
        <strain evidence="6">SN15 / ATCC MYA-4574 / FGSC 10173</strain>
    </source>
</reference>
<feature type="region of interest" description="Disordered" evidence="1">
    <location>
        <begin position="884"/>
        <end position="924"/>
    </location>
</feature>
<dbReference type="KEGG" id="pno:SNOG_08768"/>
<evidence type="ECO:0000259" key="4">
    <source>
        <dbReference type="Pfam" id="PF20640"/>
    </source>
</evidence>
<dbReference type="Pfam" id="PF20639">
    <property type="entry name" value="Rrn6_K-rich"/>
    <property type="match status" value="1"/>
</dbReference>
<dbReference type="InterPro" id="IPR048537">
    <property type="entry name" value="RRN6_HB"/>
</dbReference>
<evidence type="ECO:0000259" key="2">
    <source>
        <dbReference type="Pfam" id="PF10214"/>
    </source>
</evidence>
<dbReference type="EMBL" id="CH445337">
    <property type="protein sequence ID" value="EAT83936.2"/>
    <property type="molecule type" value="Genomic_DNA"/>
</dbReference>
<dbReference type="GO" id="GO:0001179">
    <property type="term" value="F:RNA polymerase I general transcription initiation factor binding"/>
    <property type="evidence" value="ECO:0000318"/>
    <property type="project" value="GO_Central"/>
</dbReference>
<gene>
    <name evidence="5" type="ORF">SNOG_08768</name>
</gene>
<feature type="compositionally biased region" description="Polar residues" evidence="1">
    <location>
        <begin position="950"/>
        <end position="963"/>
    </location>
</feature>
<feature type="compositionally biased region" description="Polar residues" evidence="1">
    <location>
        <begin position="818"/>
        <end position="828"/>
    </location>
</feature>
<sequence length="1229" mass="135354">MADSTLSHLNYGHAGTSTFDIDTQNWAFARQFTATTLKQIGIRDRNSIDAIRAPVQLANTGTTTRQTDAKHNAKALFRNYPQLTPANDLLPDLAATSAAVLSATYKYDPLVGSLYSTGSITYTDSRSYKWDNPRRIAATVSGEAGNILRIAFLYQEAMGWGNDKSVWIRGDTLRNTETGYWNEQAAPIQQVCFSQSEDRSTLLAVRMLTKTIIFRPFYSQRPQPAANSQYYHLPPSLINAHPILTLENEETGGTPHVDVTFNPDFQLQFAVVDQNHVWSVWDIDQKRKSTEYKLSCLIQGTIAPADDEEMVAEDGWARILWVGDVNTVLVCNRRQLSIIGIEGTSFAYLPCPSVISPRSNDWILDAKKHPLLRGRFFILTSTELCLMAVTTPSEAVDLAVGPVGARVLLSWRHYRGAEDFTLNISLSMLNDDGSCVVSLWTYIVDNATSSSGVLGSSFDPTYLDLAVDGPGHTLQVTMEPCRFQGDISSSTQGQGRTYLAQGFTFYKLFMLRSDLSVHESIIYAASSAGSSTVENDHTVEDLIWTRIYRPRKDVRTIGGIQEMDDFLEPEGIEATEEPVSKLRLQVPTLNNGKQADFANRAVDHRSLYDALTGNDIGEEENGGAVDVPSVVIQHQGMVISSTNIPQVPLGTLLEIADNKLNVSDVDEASSSLQQYLDIEAPGAEVEVRFVASTHLLQLGEGQQPTISTLYDVILQNWIAPLPPHVPKRVRQHKERLARRVAAEVMLASTRTFQRETETTAEETQPALNLDNGLALPILSSQPVGGSSQEWASSQPLLTPPPSQPQPSQSQTTTPSSQHLASQNPSSFTISTVADPLNRLRKHLKFNADAIPEDAMPDGVNRLLSQWQPGADPRTYDWDASERATRLETADGDDPEQLEKARRRKERRERMQKRQNELAQAQVSSQPFSQPFTFVKPTVFSKSSPGPMREATSQHVPLPGASSQSQGFGTFPFPMQSQVEPGKFGGRLDKKKKKKNGRVIVIGTGGRNGWGARRGSFTVSYSFELGIADAEPHREYQIPTIGSRHIYLNPIFQNLNPITQSFTMPSDFPTLQPAFTVRVTIDAPMSVGGQAGSQLVIVPMVSGTVKSEDGFEPKLNGELHGVGYDYIQNDASGSHMRLDVRSQVKTDDNTILAMYYKGNVKLTEGVKAILSASPDAKTTEFGDSFVTFSFETGSEKYKDLQNGTYVAAGRFVVGEGEGTVVEYKVSRVGA</sequence>
<organism evidence="5 6">
    <name type="scientific">Phaeosphaeria nodorum (strain SN15 / ATCC MYA-4574 / FGSC 10173)</name>
    <name type="common">Glume blotch fungus</name>
    <name type="synonym">Parastagonospora nodorum</name>
    <dbReference type="NCBI Taxonomy" id="321614"/>
    <lineage>
        <taxon>Eukaryota</taxon>
        <taxon>Fungi</taxon>
        <taxon>Dikarya</taxon>
        <taxon>Ascomycota</taxon>
        <taxon>Pezizomycotina</taxon>
        <taxon>Dothideomycetes</taxon>
        <taxon>Pleosporomycetidae</taxon>
        <taxon>Pleosporales</taxon>
        <taxon>Pleosporineae</taxon>
        <taxon>Phaeosphaeriaceae</taxon>
        <taxon>Parastagonospora</taxon>
    </lineage>
</organism>
<accession>Q0UHJ6</accession>
<dbReference type="VEuPathDB" id="FungiDB:JI435_087680"/>
<dbReference type="InterPro" id="IPR019350">
    <property type="entry name" value="RNA_pol_I-sp_TIF_RRN6-like"/>
</dbReference>
<dbReference type="Proteomes" id="UP000001055">
    <property type="component" value="Unassembled WGS sequence"/>
</dbReference>
<feature type="compositionally biased region" description="Low complexity" evidence="1">
    <location>
        <begin position="805"/>
        <end position="817"/>
    </location>
</feature>
<feature type="domain" description="RRN6 helical bundle" evidence="4">
    <location>
        <begin position="562"/>
        <end position="748"/>
    </location>
</feature>
<feature type="region of interest" description="Disordered" evidence="1">
    <location>
        <begin position="940"/>
        <end position="963"/>
    </location>
</feature>
<dbReference type="RefSeq" id="XP_001799076.1">
    <property type="nucleotide sequence ID" value="XM_001799024.1"/>
</dbReference>